<dbReference type="AlphaFoldDB" id="A0A975GR92"/>
<accession>A0A975GR92</accession>
<proteinExistence type="predicted"/>
<keyword evidence="2" id="KW-1185">Reference proteome</keyword>
<organism evidence="1 2">
    <name type="scientific">Desulfonema magnum</name>
    <dbReference type="NCBI Taxonomy" id="45655"/>
    <lineage>
        <taxon>Bacteria</taxon>
        <taxon>Pseudomonadati</taxon>
        <taxon>Thermodesulfobacteriota</taxon>
        <taxon>Desulfobacteria</taxon>
        <taxon>Desulfobacterales</taxon>
        <taxon>Desulfococcaceae</taxon>
        <taxon>Desulfonema</taxon>
    </lineage>
</organism>
<reference evidence="1" key="1">
    <citation type="journal article" date="2021" name="Microb. Physiol.">
        <title>Proteogenomic Insights into the Physiology of Marine, Sulfate-Reducing, Filamentous Desulfonema limicola and Desulfonema magnum.</title>
        <authorList>
            <person name="Schnaars V."/>
            <person name="Wohlbrand L."/>
            <person name="Scheve S."/>
            <person name="Hinrichs C."/>
            <person name="Reinhardt R."/>
            <person name="Rabus R."/>
        </authorList>
    </citation>
    <scope>NUCLEOTIDE SEQUENCE</scope>
    <source>
        <strain evidence="1">4be13</strain>
    </source>
</reference>
<dbReference type="Proteomes" id="UP000663722">
    <property type="component" value="Chromosome"/>
</dbReference>
<gene>
    <name evidence="1" type="ORF">dnm_068520</name>
</gene>
<evidence type="ECO:0000313" key="2">
    <source>
        <dbReference type="Proteomes" id="UP000663722"/>
    </source>
</evidence>
<protein>
    <submittedName>
        <fullName evidence="1">Uncharacterized protein</fullName>
    </submittedName>
</protein>
<dbReference type="KEGG" id="dmm:dnm_068520"/>
<name>A0A975GR92_9BACT</name>
<evidence type="ECO:0000313" key="1">
    <source>
        <dbReference type="EMBL" id="QTA90791.1"/>
    </source>
</evidence>
<sequence>MVFPIIRTRSYTRNHQRCSETGVKFIQYIAEIKYLSKSFLYFSGGQKRNPAFSAAGGGVIPGKKPGFFPG</sequence>
<dbReference type="EMBL" id="CP061800">
    <property type="protein sequence ID" value="QTA90791.1"/>
    <property type="molecule type" value="Genomic_DNA"/>
</dbReference>